<sequence>MKGRYVVMVNTPIHVKQRGQKCTYLAQHSPFLNSIEKFWPKVNLNARRGKLIEKYQLIPSITEAASKRNT</sequence>
<dbReference type="AlphaFoldDB" id="A0A8H7S7P4"/>
<reference evidence="1 2" key="1">
    <citation type="submission" date="2020-12" db="EMBL/GenBank/DDBJ databases">
        <title>Metabolic potential, ecology and presence of endohyphal bacteria is reflected in genomic diversity of Mucoromycotina.</title>
        <authorList>
            <person name="Muszewska A."/>
            <person name="Okrasinska A."/>
            <person name="Steczkiewicz K."/>
            <person name="Drgas O."/>
            <person name="Orlowska M."/>
            <person name="Perlinska-Lenart U."/>
            <person name="Aleksandrzak-Piekarczyk T."/>
            <person name="Szatraj K."/>
            <person name="Zielenkiewicz U."/>
            <person name="Pilsyk S."/>
            <person name="Malc E."/>
            <person name="Mieczkowski P."/>
            <person name="Kruszewska J.S."/>
            <person name="Biernat P."/>
            <person name="Pawlowska J."/>
        </authorList>
    </citation>
    <scope>NUCLEOTIDE SEQUENCE [LARGE SCALE GENOMIC DNA]</scope>
    <source>
        <strain evidence="1 2">CBS 142.35</strain>
    </source>
</reference>
<gene>
    <name evidence="1" type="ORF">INT45_000186</name>
</gene>
<evidence type="ECO:0000313" key="1">
    <source>
        <dbReference type="EMBL" id="KAG2224171.1"/>
    </source>
</evidence>
<comment type="caution">
    <text evidence="1">The sequence shown here is derived from an EMBL/GenBank/DDBJ whole genome shotgun (WGS) entry which is preliminary data.</text>
</comment>
<proteinExistence type="predicted"/>
<keyword evidence="2" id="KW-1185">Reference proteome</keyword>
<evidence type="ECO:0000313" key="2">
    <source>
        <dbReference type="Proteomes" id="UP000646827"/>
    </source>
</evidence>
<dbReference type="EMBL" id="JAEPRB010000048">
    <property type="protein sequence ID" value="KAG2224171.1"/>
    <property type="molecule type" value="Genomic_DNA"/>
</dbReference>
<protein>
    <submittedName>
        <fullName evidence="1">Uncharacterized protein</fullName>
    </submittedName>
</protein>
<organism evidence="1 2">
    <name type="scientific">Circinella minor</name>
    <dbReference type="NCBI Taxonomy" id="1195481"/>
    <lineage>
        <taxon>Eukaryota</taxon>
        <taxon>Fungi</taxon>
        <taxon>Fungi incertae sedis</taxon>
        <taxon>Mucoromycota</taxon>
        <taxon>Mucoromycotina</taxon>
        <taxon>Mucoromycetes</taxon>
        <taxon>Mucorales</taxon>
        <taxon>Lichtheimiaceae</taxon>
        <taxon>Circinella</taxon>
    </lineage>
</organism>
<dbReference type="Proteomes" id="UP000646827">
    <property type="component" value="Unassembled WGS sequence"/>
</dbReference>
<name>A0A8H7S7P4_9FUNG</name>
<accession>A0A8H7S7P4</accession>